<accession>A0AAD5RGH2</accession>
<dbReference type="PANTHER" id="PTHR42104:SF1">
    <property type="entry name" value="EXTRACELLULAR GUANYL-SPECIFIC RIBONUCLEASE RNTA (AFU_ORTHOLOGUE AFUA_4G03230)"/>
    <property type="match status" value="1"/>
</dbReference>
<feature type="region of interest" description="Disordered" evidence="9">
    <location>
        <begin position="376"/>
        <end position="402"/>
    </location>
</feature>
<comment type="catalytic activity">
    <reaction evidence="8">
        <text>[RNA] containing guanosine + H2O = an [RNA fragment]-3'-guanosine-3'-phosphate + a 5'-hydroxy-ribonucleotide-3'-[RNA fragment].</text>
        <dbReference type="EC" id="4.6.1.24"/>
    </reaction>
</comment>
<protein>
    <recommendedName>
        <fullName evidence="2">ribonuclease T1</fullName>
        <ecNumber evidence="2">4.6.1.24</ecNumber>
    </recommendedName>
</protein>
<evidence type="ECO:0000256" key="4">
    <source>
        <dbReference type="ARBA" id="ARBA00022759"/>
    </source>
</evidence>
<comment type="similarity">
    <text evidence="1">Belongs to the ribonuclease N1/T1 family.</text>
</comment>
<keyword evidence="10" id="KW-0812">Transmembrane</keyword>
<keyword evidence="3" id="KW-0540">Nuclease</keyword>
<dbReference type="InterPro" id="IPR016191">
    <property type="entry name" value="Ribonuclease/ribotoxin"/>
</dbReference>
<keyword evidence="7" id="KW-0456">Lyase</keyword>
<dbReference type="PANTHER" id="PTHR42104">
    <property type="entry name" value="EXTRACELLULAR GUANYL-SPECIFIC RIBONUCLEASE RNTA (AFU_ORTHOLOGUE AFUA_4G03230)"/>
    <property type="match status" value="1"/>
</dbReference>
<evidence type="ECO:0000256" key="9">
    <source>
        <dbReference type="SAM" id="MobiDB-lite"/>
    </source>
</evidence>
<dbReference type="Gene3D" id="3.10.450.30">
    <property type="entry name" value="Microbial ribonucleases"/>
    <property type="match status" value="1"/>
</dbReference>
<comment type="caution">
    <text evidence="11">The sequence shown here is derived from an EMBL/GenBank/DDBJ whole genome shotgun (WGS) entry which is preliminary data.</text>
</comment>
<keyword evidence="5" id="KW-0378">Hydrolase</keyword>
<evidence type="ECO:0000256" key="5">
    <source>
        <dbReference type="ARBA" id="ARBA00022801"/>
    </source>
</evidence>
<dbReference type="GO" id="GO:0003723">
    <property type="term" value="F:RNA binding"/>
    <property type="evidence" value="ECO:0007669"/>
    <property type="project" value="InterPro"/>
</dbReference>
<reference evidence="11" key="1">
    <citation type="submission" date="2022-07" db="EMBL/GenBank/DDBJ databases">
        <title>Draft genome sequence of Zalerion maritima ATCC 34329, a (micro)plastics degrading marine fungus.</title>
        <authorList>
            <person name="Paco A."/>
            <person name="Goncalves M.F.M."/>
            <person name="Rocha-Santos T.A.P."/>
            <person name="Alves A."/>
        </authorList>
    </citation>
    <scope>NUCLEOTIDE SEQUENCE</scope>
    <source>
        <strain evidence="11">ATCC 34329</strain>
    </source>
</reference>
<dbReference type="CDD" id="cd00606">
    <property type="entry name" value="fungal_RNase"/>
    <property type="match status" value="1"/>
</dbReference>
<keyword evidence="10" id="KW-0472">Membrane</keyword>
<keyword evidence="12" id="KW-1185">Reference proteome</keyword>
<evidence type="ECO:0000256" key="1">
    <source>
        <dbReference type="ARBA" id="ARBA00009006"/>
    </source>
</evidence>
<dbReference type="Pfam" id="PF00545">
    <property type="entry name" value="Ribonuclease"/>
    <property type="match status" value="1"/>
</dbReference>
<dbReference type="GO" id="GO:0046589">
    <property type="term" value="F:ribonuclease T1 activity"/>
    <property type="evidence" value="ECO:0007669"/>
    <property type="project" value="UniProtKB-EC"/>
</dbReference>
<proteinExistence type="inferred from homology"/>
<evidence type="ECO:0000256" key="10">
    <source>
        <dbReference type="SAM" id="Phobius"/>
    </source>
</evidence>
<dbReference type="SUPFAM" id="SSF53933">
    <property type="entry name" value="Microbial ribonucleases"/>
    <property type="match status" value="1"/>
</dbReference>
<dbReference type="InterPro" id="IPR000026">
    <property type="entry name" value="N1-like"/>
</dbReference>
<evidence type="ECO:0000256" key="7">
    <source>
        <dbReference type="ARBA" id="ARBA00023239"/>
    </source>
</evidence>
<dbReference type="AlphaFoldDB" id="A0AAD5RGH2"/>
<dbReference type="Proteomes" id="UP001201980">
    <property type="component" value="Unassembled WGS sequence"/>
</dbReference>
<feature type="transmembrane region" description="Helical" evidence="10">
    <location>
        <begin position="287"/>
        <end position="306"/>
    </location>
</feature>
<keyword evidence="6" id="KW-1015">Disulfide bond</keyword>
<organism evidence="11 12">
    <name type="scientific">Zalerion maritima</name>
    <dbReference type="NCBI Taxonomy" id="339359"/>
    <lineage>
        <taxon>Eukaryota</taxon>
        <taxon>Fungi</taxon>
        <taxon>Dikarya</taxon>
        <taxon>Ascomycota</taxon>
        <taxon>Pezizomycotina</taxon>
        <taxon>Sordariomycetes</taxon>
        <taxon>Lulworthiomycetidae</taxon>
        <taxon>Lulworthiales</taxon>
        <taxon>Lulworthiaceae</taxon>
        <taxon>Zalerion</taxon>
    </lineage>
</organism>
<feature type="transmembrane region" description="Helical" evidence="10">
    <location>
        <begin position="434"/>
        <end position="455"/>
    </location>
</feature>
<evidence type="ECO:0000313" key="11">
    <source>
        <dbReference type="EMBL" id="KAJ2893385.1"/>
    </source>
</evidence>
<evidence type="ECO:0000256" key="2">
    <source>
        <dbReference type="ARBA" id="ARBA00012549"/>
    </source>
</evidence>
<evidence type="ECO:0000313" key="12">
    <source>
        <dbReference type="Proteomes" id="UP001201980"/>
    </source>
</evidence>
<dbReference type="GO" id="GO:0016787">
    <property type="term" value="F:hydrolase activity"/>
    <property type="evidence" value="ECO:0007669"/>
    <property type="project" value="UniProtKB-KW"/>
</dbReference>
<keyword evidence="4" id="KW-0255">Endonuclease</keyword>
<evidence type="ECO:0000256" key="8">
    <source>
        <dbReference type="ARBA" id="ARBA00034015"/>
    </source>
</evidence>
<evidence type="ECO:0000256" key="6">
    <source>
        <dbReference type="ARBA" id="ARBA00023157"/>
    </source>
</evidence>
<sequence>MQIDIWQPARLLRLQVDAQRLTCIGYDGLGRVCDVPIPLSQSKVARRILSAIAHKTPDQVDYYALRCLAAACLCPQEHQSLQEEAVTTLRWLLNIMEEVGRPRRIEAKAIAAKENCEGWDLCGTRDTDGVDDLMMLIRLDKRDQVWANMSTNVITGTEDDMEGSSTVDEDEYLMIENANDRPGWLQDMVRCRETASVAGDVRASKSNINLRIQETQHILAKNPVVGGLVQLPPEFGLIRGACIQNDEMGLDGSGEVLYAFFKLMLGLGWKVVKTLPDLLQYIPFLGLWQQLAIGIVLGWPAGVAFADWCSRQLRMVDFGRGLLRLSYCSSKQESFPSHVAETLDPTSKKKALVSTSMLHPRMVGGHSLACEMPGTTRMAQPTNHKSDKSTLERHGATGGPAAQDIYMSDAITFLADFVFPRKTRPNRKKQIRNINFIMLVRSTLVSLLAAVALAAPANLDARADTVCGSNAYTSGEVKSAANTACQRVNADSQVNGYPHTYNNYEGFDFLVDGPYDEFPILTTGIYKGGSPGADRVVINDDCGIAGVITHTGASGNNFVGCTGAYGVST</sequence>
<evidence type="ECO:0000256" key="3">
    <source>
        <dbReference type="ARBA" id="ARBA00022722"/>
    </source>
</evidence>
<gene>
    <name evidence="11" type="ORF">MKZ38_008723</name>
</gene>
<dbReference type="EMBL" id="JAKWBI020000610">
    <property type="protein sequence ID" value="KAJ2893385.1"/>
    <property type="molecule type" value="Genomic_DNA"/>
</dbReference>
<feature type="compositionally biased region" description="Basic and acidic residues" evidence="9">
    <location>
        <begin position="384"/>
        <end position="395"/>
    </location>
</feature>
<dbReference type="EC" id="4.6.1.24" evidence="2"/>
<keyword evidence="10" id="KW-1133">Transmembrane helix</keyword>
<name>A0AAD5RGH2_9PEZI</name>